<protein>
    <recommendedName>
        <fullName evidence="5">ABC transporter permease</fullName>
    </recommendedName>
</protein>
<feature type="chain" id="PRO_5009523648" description="ABC transporter permease" evidence="2">
    <location>
        <begin position="29"/>
        <end position="284"/>
    </location>
</feature>
<feature type="signal peptide" evidence="2">
    <location>
        <begin position="1"/>
        <end position="28"/>
    </location>
</feature>
<name>A0A1F6CY52_9BACT</name>
<sequence>MRINPVHRDFLAIYLLAFALSFSCLALADPHSAFAASVAVGSGTPVAVSVTIEDAHLSYGDIVSYDEKHALYSLSHKADDLNLFGVVAQSPPLVFVADDTTVPVVRSGRALVNVTLENGPIRVGDFITSSSLPGKGQRATAQNSRLVGAAVVAFTGAGGVEAALPNGKRVGSGTIAVDVDVVGSLGNTGNANIAQADEKAAMILGVDTETMFAIMHYVLAAAITLGSLYLAFRSFMSDANYGVISIGRNPRARSSIQAMVLFNAFLAVLIAGAGIFVAMIVLFV</sequence>
<dbReference type="AlphaFoldDB" id="A0A1F6CY52"/>
<dbReference type="PROSITE" id="PS51257">
    <property type="entry name" value="PROKAR_LIPOPROTEIN"/>
    <property type="match status" value="1"/>
</dbReference>
<keyword evidence="1" id="KW-1133">Transmembrane helix</keyword>
<comment type="caution">
    <text evidence="3">The sequence shown here is derived from an EMBL/GenBank/DDBJ whole genome shotgun (WGS) entry which is preliminary data.</text>
</comment>
<keyword evidence="2" id="KW-0732">Signal</keyword>
<dbReference type="STRING" id="1798480.A2851_02660"/>
<organism evidence="3 4">
    <name type="scientific">Candidatus Kaiserbacteria bacterium RIFCSPHIGHO2_01_FULL_53_29</name>
    <dbReference type="NCBI Taxonomy" id="1798480"/>
    <lineage>
        <taxon>Bacteria</taxon>
        <taxon>Candidatus Kaiseribacteriota</taxon>
    </lineage>
</organism>
<evidence type="ECO:0000313" key="3">
    <source>
        <dbReference type="EMBL" id="OGG53762.1"/>
    </source>
</evidence>
<accession>A0A1F6CY52</accession>
<reference evidence="3 4" key="1">
    <citation type="journal article" date="2016" name="Nat. Commun.">
        <title>Thousands of microbial genomes shed light on interconnected biogeochemical processes in an aquifer system.</title>
        <authorList>
            <person name="Anantharaman K."/>
            <person name="Brown C.T."/>
            <person name="Hug L.A."/>
            <person name="Sharon I."/>
            <person name="Castelle C.J."/>
            <person name="Probst A.J."/>
            <person name="Thomas B.C."/>
            <person name="Singh A."/>
            <person name="Wilkins M.J."/>
            <person name="Karaoz U."/>
            <person name="Brodie E.L."/>
            <person name="Williams K.H."/>
            <person name="Hubbard S.S."/>
            <person name="Banfield J.F."/>
        </authorList>
    </citation>
    <scope>NUCLEOTIDE SEQUENCE [LARGE SCALE GENOMIC DNA]</scope>
</reference>
<keyword evidence="1" id="KW-0812">Transmembrane</keyword>
<evidence type="ECO:0000256" key="1">
    <source>
        <dbReference type="SAM" id="Phobius"/>
    </source>
</evidence>
<evidence type="ECO:0000313" key="4">
    <source>
        <dbReference type="Proteomes" id="UP000176863"/>
    </source>
</evidence>
<dbReference type="Proteomes" id="UP000176863">
    <property type="component" value="Unassembled WGS sequence"/>
</dbReference>
<keyword evidence="1" id="KW-0472">Membrane</keyword>
<evidence type="ECO:0008006" key="5">
    <source>
        <dbReference type="Google" id="ProtNLM"/>
    </source>
</evidence>
<feature type="transmembrane region" description="Helical" evidence="1">
    <location>
        <begin position="211"/>
        <end position="232"/>
    </location>
</feature>
<evidence type="ECO:0000256" key="2">
    <source>
        <dbReference type="SAM" id="SignalP"/>
    </source>
</evidence>
<dbReference type="EMBL" id="MFKT01000009">
    <property type="protein sequence ID" value="OGG53762.1"/>
    <property type="molecule type" value="Genomic_DNA"/>
</dbReference>
<feature type="transmembrane region" description="Helical" evidence="1">
    <location>
        <begin position="258"/>
        <end position="283"/>
    </location>
</feature>
<gene>
    <name evidence="3" type="ORF">A2851_02660</name>
</gene>
<proteinExistence type="predicted"/>